<feature type="domain" description="SH3" evidence="4">
    <location>
        <begin position="46"/>
        <end position="116"/>
    </location>
</feature>
<dbReference type="InterPro" id="IPR050716">
    <property type="entry name" value="MAGUK"/>
</dbReference>
<dbReference type="STRING" id="76193.A0A0N1INL5"/>
<dbReference type="InParanoid" id="A0A0N1INL5"/>
<dbReference type="Pfam" id="PF07653">
    <property type="entry name" value="SH3_2"/>
    <property type="match status" value="1"/>
</dbReference>
<organism evidence="5 6">
    <name type="scientific">Papilio machaon</name>
    <name type="common">Old World swallowtail butterfly</name>
    <dbReference type="NCBI Taxonomy" id="76193"/>
    <lineage>
        <taxon>Eukaryota</taxon>
        <taxon>Metazoa</taxon>
        <taxon>Ecdysozoa</taxon>
        <taxon>Arthropoda</taxon>
        <taxon>Hexapoda</taxon>
        <taxon>Insecta</taxon>
        <taxon>Pterygota</taxon>
        <taxon>Neoptera</taxon>
        <taxon>Endopterygota</taxon>
        <taxon>Lepidoptera</taxon>
        <taxon>Glossata</taxon>
        <taxon>Ditrysia</taxon>
        <taxon>Papilionoidea</taxon>
        <taxon>Papilionidae</taxon>
        <taxon>Papilioninae</taxon>
        <taxon>Papilio</taxon>
    </lineage>
</organism>
<evidence type="ECO:0000256" key="1">
    <source>
        <dbReference type="ARBA" id="ARBA00022443"/>
    </source>
</evidence>
<dbReference type="EMBL" id="KQ460973">
    <property type="protein sequence ID" value="KPJ10117.1"/>
    <property type="molecule type" value="Genomic_DNA"/>
</dbReference>
<proteinExistence type="predicted"/>
<dbReference type="SUPFAM" id="SSF50044">
    <property type="entry name" value="SH3-domain"/>
    <property type="match status" value="1"/>
</dbReference>
<evidence type="ECO:0000259" key="4">
    <source>
        <dbReference type="PROSITE" id="PS50002"/>
    </source>
</evidence>
<dbReference type="Proteomes" id="UP000053240">
    <property type="component" value="Unassembled WGS sequence"/>
</dbReference>
<keyword evidence="1 2" id="KW-0728">SH3 domain</keyword>
<dbReference type="SMART" id="SM00326">
    <property type="entry name" value="SH3"/>
    <property type="match status" value="1"/>
</dbReference>
<dbReference type="AlphaFoldDB" id="A0A0N1INL5"/>
<name>A0A0N1INL5_PAPMA</name>
<feature type="region of interest" description="Disordered" evidence="3">
    <location>
        <begin position="24"/>
        <end position="48"/>
    </location>
</feature>
<dbReference type="CDD" id="cd11862">
    <property type="entry name" value="SH3_MPP"/>
    <property type="match status" value="1"/>
</dbReference>
<dbReference type="PROSITE" id="PS50002">
    <property type="entry name" value="SH3"/>
    <property type="match status" value="1"/>
</dbReference>
<gene>
    <name evidence="5" type="ORF">RR48_05752</name>
</gene>
<reference evidence="5 6" key="1">
    <citation type="journal article" date="2015" name="Nat. Commun.">
        <title>Outbred genome sequencing and CRISPR/Cas9 gene editing in butterflies.</title>
        <authorList>
            <person name="Li X."/>
            <person name="Fan D."/>
            <person name="Zhang W."/>
            <person name="Liu G."/>
            <person name="Zhang L."/>
            <person name="Zhao L."/>
            <person name="Fang X."/>
            <person name="Chen L."/>
            <person name="Dong Y."/>
            <person name="Chen Y."/>
            <person name="Ding Y."/>
            <person name="Zhao R."/>
            <person name="Feng M."/>
            <person name="Zhu Y."/>
            <person name="Feng Y."/>
            <person name="Jiang X."/>
            <person name="Zhu D."/>
            <person name="Xiang H."/>
            <person name="Feng X."/>
            <person name="Li S."/>
            <person name="Wang J."/>
            <person name="Zhang G."/>
            <person name="Kronforst M.R."/>
            <person name="Wang W."/>
        </authorList>
    </citation>
    <scope>NUCLEOTIDE SEQUENCE [LARGE SCALE GENOMIC DNA]</scope>
    <source>
        <strain evidence="5">Ya'a_city_454_Pm</strain>
        <tissue evidence="5">Whole body</tissue>
    </source>
</reference>
<protein>
    <submittedName>
        <fullName evidence="5">MAGUK p55 subfamily member 7</fullName>
    </submittedName>
</protein>
<evidence type="ECO:0000256" key="2">
    <source>
        <dbReference type="PROSITE-ProRule" id="PRU00192"/>
    </source>
</evidence>
<sequence length="130" mass="15252">MKYGSRERQKKVWMDYMKEDMRKKGVNLDTTADRDRSSTNRTDPPESKVRVRALFNYNSSDDPYIPCKEAGLDFKKGDILHIVSQDDAYWWQARREGDRVMRAGLIPSRALQEGRIIHERQTDPQTMDGQ</sequence>
<dbReference type="PRINTS" id="PR00452">
    <property type="entry name" value="SH3DOMAIN"/>
</dbReference>
<dbReference type="Gene3D" id="2.30.30.40">
    <property type="entry name" value="SH3 Domains"/>
    <property type="match status" value="1"/>
</dbReference>
<dbReference type="PANTHER" id="PTHR23122">
    <property type="entry name" value="MEMBRANE-ASSOCIATED GUANYLATE KINASE MAGUK"/>
    <property type="match status" value="1"/>
</dbReference>
<dbReference type="InterPro" id="IPR036028">
    <property type="entry name" value="SH3-like_dom_sf"/>
</dbReference>
<keyword evidence="6" id="KW-1185">Reference proteome</keyword>
<dbReference type="InterPro" id="IPR001452">
    <property type="entry name" value="SH3_domain"/>
</dbReference>
<evidence type="ECO:0000313" key="6">
    <source>
        <dbReference type="Proteomes" id="UP000053240"/>
    </source>
</evidence>
<evidence type="ECO:0000256" key="3">
    <source>
        <dbReference type="SAM" id="MobiDB-lite"/>
    </source>
</evidence>
<accession>A0A0N1INL5</accession>
<feature type="compositionally biased region" description="Basic and acidic residues" evidence="3">
    <location>
        <begin position="31"/>
        <end position="48"/>
    </location>
</feature>
<evidence type="ECO:0000313" key="5">
    <source>
        <dbReference type="EMBL" id="KPJ10117.1"/>
    </source>
</evidence>